<protein>
    <recommendedName>
        <fullName evidence="14">Structural maintenance of chromosomes protein</fullName>
    </recommendedName>
</protein>
<dbReference type="SMART" id="SM00968">
    <property type="entry name" value="SMC_hinge"/>
    <property type="match status" value="1"/>
</dbReference>
<evidence type="ECO:0000256" key="12">
    <source>
        <dbReference type="ARBA" id="ARBA00023242"/>
    </source>
</evidence>
<evidence type="ECO:0000256" key="16">
    <source>
        <dbReference type="SAM" id="MobiDB-lite"/>
    </source>
</evidence>
<feature type="coiled-coil region" evidence="15">
    <location>
        <begin position="1018"/>
        <end position="1059"/>
    </location>
</feature>
<dbReference type="PANTHER" id="PTHR18937">
    <property type="entry name" value="STRUCTURAL MAINTENANCE OF CHROMOSOMES SMC FAMILY MEMBER"/>
    <property type="match status" value="1"/>
</dbReference>
<dbReference type="GO" id="GO:0003677">
    <property type="term" value="F:DNA binding"/>
    <property type="evidence" value="ECO:0007669"/>
    <property type="project" value="TreeGrafter"/>
</dbReference>
<dbReference type="InterPro" id="IPR027417">
    <property type="entry name" value="P-loop_NTPase"/>
</dbReference>
<dbReference type="InterPro" id="IPR024704">
    <property type="entry name" value="SMC"/>
</dbReference>
<dbReference type="GO" id="GO:0006281">
    <property type="term" value="P:DNA repair"/>
    <property type="evidence" value="ECO:0007669"/>
    <property type="project" value="UniProtKB-KW"/>
</dbReference>
<evidence type="ECO:0000256" key="14">
    <source>
        <dbReference type="PIRNR" id="PIRNR005719"/>
    </source>
</evidence>
<evidence type="ECO:0000256" key="7">
    <source>
        <dbReference type="ARBA" id="ARBA00022763"/>
    </source>
</evidence>
<feature type="coiled-coil region" evidence="15">
    <location>
        <begin position="743"/>
        <end position="920"/>
    </location>
</feature>
<evidence type="ECO:0000256" key="15">
    <source>
        <dbReference type="SAM" id="Coils"/>
    </source>
</evidence>
<dbReference type="Gene3D" id="1.20.1060.20">
    <property type="match status" value="1"/>
</dbReference>
<evidence type="ECO:0000259" key="17">
    <source>
        <dbReference type="SMART" id="SM00968"/>
    </source>
</evidence>
<dbReference type="FunFam" id="3.40.50.300:FF:000562">
    <property type="entry name" value="Structural maintenance of chromosomes protein"/>
    <property type="match status" value="1"/>
</dbReference>
<evidence type="ECO:0000256" key="10">
    <source>
        <dbReference type="ARBA" id="ARBA00023054"/>
    </source>
</evidence>
<organism evidence="18 19">
    <name type="scientific">Acanthochromis polyacanthus</name>
    <name type="common">spiny chromis</name>
    <dbReference type="NCBI Taxonomy" id="80966"/>
    <lineage>
        <taxon>Eukaryota</taxon>
        <taxon>Metazoa</taxon>
        <taxon>Chordata</taxon>
        <taxon>Craniata</taxon>
        <taxon>Vertebrata</taxon>
        <taxon>Euteleostomi</taxon>
        <taxon>Actinopterygii</taxon>
        <taxon>Neopterygii</taxon>
        <taxon>Teleostei</taxon>
        <taxon>Neoteleostei</taxon>
        <taxon>Acanthomorphata</taxon>
        <taxon>Ovalentaria</taxon>
        <taxon>Pomacentridae</taxon>
        <taxon>Acanthochromis</taxon>
    </lineage>
</organism>
<dbReference type="FunFam" id="3.30.70.1620:FF:000001">
    <property type="entry name" value="Structural maintenance of chromosomes 1B"/>
    <property type="match status" value="1"/>
</dbReference>
<dbReference type="FunFam" id="3.40.50.300:FF:000564">
    <property type="entry name" value="Structural maintenance of chromosomes 1A"/>
    <property type="match status" value="1"/>
</dbReference>
<keyword evidence="13" id="KW-0131">Cell cycle</keyword>
<dbReference type="GO" id="GO:0051301">
    <property type="term" value="P:cell division"/>
    <property type="evidence" value="ECO:0007669"/>
    <property type="project" value="UniProtKB-KW"/>
</dbReference>
<dbReference type="FunFam" id="1.20.1060.20:FF:000001">
    <property type="entry name" value="Structural maintenance of chromosomes 1A"/>
    <property type="match status" value="1"/>
</dbReference>
<dbReference type="AlphaFoldDB" id="A0A3Q1EIP9"/>
<keyword evidence="8" id="KW-0498">Mitosis</keyword>
<keyword evidence="11" id="KW-0234">DNA repair</keyword>
<dbReference type="CDD" id="cd03275">
    <property type="entry name" value="ABC_SMC1_euk"/>
    <property type="match status" value="2"/>
</dbReference>
<comment type="similarity">
    <text evidence="3">Belongs to the SMC family. SMC1 subfamily.</text>
</comment>
<evidence type="ECO:0000313" key="19">
    <source>
        <dbReference type="Proteomes" id="UP000257200"/>
    </source>
</evidence>
<dbReference type="Gene3D" id="3.40.50.300">
    <property type="entry name" value="P-loop containing nucleotide triphosphate hydrolases"/>
    <property type="match status" value="2"/>
</dbReference>
<keyword evidence="10 15" id="KW-0175">Coiled coil</keyword>
<keyword evidence="6" id="KW-0547">Nucleotide-binding</keyword>
<evidence type="ECO:0000256" key="13">
    <source>
        <dbReference type="ARBA" id="ARBA00023306"/>
    </source>
</evidence>
<dbReference type="Ensembl" id="ENSAPOT00000010231.1">
    <property type="protein sequence ID" value="ENSAPOP00000004336.1"/>
    <property type="gene ID" value="ENSAPOG00000000156.1"/>
</dbReference>
<dbReference type="InterPro" id="IPR010935">
    <property type="entry name" value="SMC_hinge"/>
</dbReference>
<dbReference type="GO" id="GO:0005524">
    <property type="term" value="F:ATP binding"/>
    <property type="evidence" value="ECO:0007669"/>
    <property type="project" value="UniProtKB-KW"/>
</dbReference>
<dbReference type="GO" id="GO:0016887">
    <property type="term" value="F:ATP hydrolysis activity"/>
    <property type="evidence" value="ECO:0007669"/>
    <property type="project" value="InterPro"/>
</dbReference>
<dbReference type="Pfam" id="PF02463">
    <property type="entry name" value="SMC_N"/>
    <property type="match status" value="2"/>
</dbReference>
<dbReference type="PIRSF" id="PIRSF005719">
    <property type="entry name" value="SMC"/>
    <property type="match status" value="1"/>
</dbReference>
<dbReference type="GO" id="GO:0005654">
    <property type="term" value="C:nucleoplasm"/>
    <property type="evidence" value="ECO:0007669"/>
    <property type="project" value="UniProtKB-ARBA"/>
</dbReference>
<name>A0A3Q1EIP9_9TELE</name>
<dbReference type="GO" id="GO:0007062">
    <property type="term" value="P:sister chromatid cohesion"/>
    <property type="evidence" value="ECO:0007669"/>
    <property type="project" value="InterPro"/>
</dbReference>
<evidence type="ECO:0000256" key="2">
    <source>
        <dbReference type="ARBA" id="ARBA00004286"/>
    </source>
</evidence>
<evidence type="ECO:0000256" key="5">
    <source>
        <dbReference type="ARBA" id="ARBA00022618"/>
    </source>
</evidence>
<keyword evidence="9" id="KW-0067">ATP-binding</keyword>
<evidence type="ECO:0000256" key="3">
    <source>
        <dbReference type="ARBA" id="ARBA00005597"/>
    </source>
</evidence>
<dbReference type="Pfam" id="PF06470">
    <property type="entry name" value="SMC_hinge"/>
    <property type="match status" value="1"/>
</dbReference>
<feature type="coiled-coil region" evidence="15">
    <location>
        <begin position="189"/>
        <end position="490"/>
    </location>
</feature>
<feature type="domain" description="SMC hinge" evidence="17">
    <location>
        <begin position="513"/>
        <end position="629"/>
    </location>
</feature>
<reference evidence="18" key="1">
    <citation type="submission" date="2025-08" db="UniProtKB">
        <authorList>
            <consortium name="Ensembl"/>
        </authorList>
    </citation>
    <scope>IDENTIFICATION</scope>
</reference>
<reference evidence="18" key="2">
    <citation type="submission" date="2025-09" db="UniProtKB">
        <authorList>
            <consortium name="Ensembl"/>
        </authorList>
    </citation>
    <scope>IDENTIFICATION</scope>
</reference>
<keyword evidence="7" id="KW-0227">DNA damage</keyword>
<feature type="compositionally biased region" description="Low complexity" evidence="16">
    <location>
        <begin position="947"/>
        <end position="965"/>
    </location>
</feature>
<keyword evidence="4" id="KW-0158">Chromosome</keyword>
<dbReference type="InterPro" id="IPR036277">
    <property type="entry name" value="SMC_hinge_sf"/>
</dbReference>
<dbReference type="SUPFAM" id="SSF75553">
    <property type="entry name" value="Smc hinge domain"/>
    <property type="match status" value="1"/>
</dbReference>
<dbReference type="Gene3D" id="3.30.70.1620">
    <property type="match status" value="1"/>
</dbReference>
<evidence type="ECO:0000313" key="18">
    <source>
        <dbReference type="Ensembl" id="ENSAPOP00000004336.1"/>
    </source>
</evidence>
<accession>A0A3Q1EIP9</accession>
<dbReference type="InterPro" id="IPR028468">
    <property type="entry name" value="Smc1_ABC"/>
</dbReference>
<dbReference type="PANTHER" id="PTHR18937:SF170">
    <property type="entry name" value="STRUCTURAL MAINTENANCE OF CHROMOSOMES PROTEIN 1A"/>
    <property type="match status" value="1"/>
</dbReference>
<evidence type="ECO:0000256" key="6">
    <source>
        <dbReference type="ARBA" id="ARBA00022741"/>
    </source>
</evidence>
<evidence type="ECO:0000256" key="9">
    <source>
        <dbReference type="ARBA" id="ARBA00022840"/>
    </source>
</evidence>
<evidence type="ECO:0000256" key="8">
    <source>
        <dbReference type="ARBA" id="ARBA00022776"/>
    </source>
</evidence>
<sequence>MGYLKLIEIENFKSYKGRQIIGPFHKFTAIIGPNGSGKSNLMDAISFVLAEKTSNLRVKTLKDLIHGAPVGKPAANRAFVSMVYQEDDGSERSFTRVIIGSSSEYRINHKVVGLPEYSEELEKLGILIKARNFLVFQGAVESIAMKNPKERTALFEEISRSGELAQEYDRRKKEMVKAEEDTQFNYHRKKNIAAERKEAKQEKEEAERYQRLKDEVARASIQLQLFKLYHNETEIEKLNKELGQRNKEIDKDRKKMDHVEEELKDKKKELGRLMREQQTIEKEIKEKDSELNQKRPQYIKAKENTSHKIKKLEAARKSLQNAQKMYKKRKADMDELDKEMRAVELAKQDFEERMEEEAQSQGQDLTLEENQVKQYHRLKEEASKRAATLAQELEKFNRDQKADQDRLDLEERKKVETEAKIKQKIREIEENQKRIEKLEDYISTSRQSLDEQKRMEEELTEEVEMAKRRIDEINMELNQVMEQLGDARIDRQENSRQQRKAEIMESIKRLYPGSVYGRLIDLCQPTQKKYQIAVTKVLGKNMDAIIVDSEKTGRDCIQYIKEQRGEPETFLPLDYLEVKPTDEKLRELRGAKLVIDVIRYEPPHIKKALQYACGNALVCENVEDARRIAFGGPYRHKTVALDGTLFQKSGVISGGASDLKAKARRWDEKAVANSSDLYSLTEQMKAKRKEAELRQVQSQAHGLQMRLKYSQSDLEQTKTRHLSLNMQEKSKLESELANFGPRINDIKRIIQSREREITDLRDRMNLVEDEVFVEFCKEIGVRNIREFEEEKVKRQNEIAKKRLEFETQKTRLGIQVDYEKNQLKEDQEKVMMWEQTVKKDEAEIERLKKEEHRHMKIIDETMAQLQDLKNQHLTKKSEVNDKNHEMEEIRKKLGGANKSLTQLQKEVTAIETKLEQKRSDRHNLLQACKMQDIRLPLRSGTMDDISQGEGSSQTDESSSQRTSSSVLAKEALIEIDYSNLSEDLKDALSEEEIKAETNTLQQRLNEQQSILQRISAPNMKAMEKLESVRDKFQETSDEFEAARKRAKKAKQAFEQIKKERFDRFNTCFESVATNIDEIYKALSRNSSAQAFLGPENPEEPYLDGINYNCVAPGKRFRPMDNLSGGEKTVAALALLFAIHSYKPAPFFVLDEIDAALDNTNIGKVANYIKDQSVQNFQAIVISLKEEFYTKADSLIGVYPEQGDCVISKVLTFDLSQYPDANPNPNE</sequence>
<dbReference type="GeneTree" id="ENSGT00940000155614"/>
<evidence type="ECO:0000256" key="4">
    <source>
        <dbReference type="ARBA" id="ARBA00022454"/>
    </source>
</evidence>
<keyword evidence="12 14" id="KW-0539">Nucleus</keyword>
<evidence type="ECO:0000256" key="11">
    <source>
        <dbReference type="ARBA" id="ARBA00023204"/>
    </source>
</evidence>
<comment type="subcellular location">
    <subcellularLocation>
        <location evidence="2">Chromosome</location>
    </subcellularLocation>
    <subcellularLocation>
        <location evidence="1 14">Nucleus</location>
    </subcellularLocation>
</comment>
<keyword evidence="19" id="KW-1185">Reference proteome</keyword>
<feature type="region of interest" description="Disordered" evidence="16">
    <location>
        <begin position="936"/>
        <end position="965"/>
    </location>
</feature>
<dbReference type="SUPFAM" id="SSF52540">
    <property type="entry name" value="P-loop containing nucleoside triphosphate hydrolases"/>
    <property type="match status" value="1"/>
</dbReference>
<evidence type="ECO:0000256" key="1">
    <source>
        <dbReference type="ARBA" id="ARBA00004123"/>
    </source>
</evidence>
<keyword evidence="5" id="KW-0132">Cell division</keyword>
<dbReference type="InterPro" id="IPR003395">
    <property type="entry name" value="RecF/RecN/SMC_N"/>
</dbReference>
<proteinExistence type="inferred from homology"/>
<dbReference type="GO" id="GO:0030893">
    <property type="term" value="C:meiotic cohesin complex"/>
    <property type="evidence" value="ECO:0007669"/>
    <property type="project" value="TreeGrafter"/>
</dbReference>
<dbReference type="Proteomes" id="UP000257200">
    <property type="component" value="Unplaced"/>
</dbReference>